<reference evidence="2 3" key="1">
    <citation type="submission" date="2019-06" db="EMBL/GenBank/DDBJ databases">
        <title>Whole genome sequence for Cellvibrionaceae sp. R142.</title>
        <authorList>
            <person name="Wang G."/>
        </authorList>
    </citation>
    <scope>NUCLEOTIDE SEQUENCE [LARGE SCALE GENOMIC DNA]</scope>
    <source>
        <strain evidence="2 3">R142</strain>
    </source>
</reference>
<dbReference type="EMBL" id="VHSG01000006">
    <property type="protein sequence ID" value="TQV84239.1"/>
    <property type="molecule type" value="Genomic_DNA"/>
</dbReference>
<dbReference type="Proteomes" id="UP000319732">
    <property type="component" value="Unassembled WGS sequence"/>
</dbReference>
<feature type="transmembrane region" description="Helical" evidence="1">
    <location>
        <begin position="491"/>
        <end position="511"/>
    </location>
</feature>
<name>A0A545U438_9GAMM</name>
<keyword evidence="1" id="KW-0812">Transmembrane</keyword>
<evidence type="ECO:0000313" key="3">
    <source>
        <dbReference type="Proteomes" id="UP000319732"/>
    </source>
</evidence>
<dbReference type="RefSeq" id="WP_142903319.1">
    <property type="nucleotide sequence ID" value="NZ_ML660089.1"/>
</dbReference>
<keyword evidence="1" id="KW-1133">Transmembrane helix</keyword>
<dbReference type="AlphaFoldDB" id="A0A545U438"/>
<keyword evidence="1" id="KW-0472">Membrane</keyword>
<dbReference type="OrthoDB" id="5699849at2"/>
<evidence type="ECO:0000256" key="1">
    <source>
        <dbReference type="SAM" id="Phobius"/>
    </source>
</evidence>
<keyword evidence="3" id="KW-1185">Reference proteome</keyword>
<proteinExistence type="predicted"/>
<organism evidence="2 3">
    <name type="scientific">Exilibacterium tricleocarpae</name>
    <dbReference type="NCBI Taxonomy" id="2591008"/>
    <lineage>
        <taxon>Bacteria</taxon>
        <taxon>Pseudomonadati</taxon>
        <taxon>Pseudomonadota</taxon>
        <taxon>Gammaproteobacteria</taxon>
        <taxon>Cellvibrionales</taxon>
        <taxon>Cellvibrionaceae</taxon>
        <taxon>Exilibacterium</taxon>
    </lineage>
</organism>
<comment type="caution">
    <text evidence="2">The sequence shown here is derived from an EMBL/GenBank/DDBJ whole genome shotgun (WGS) entry which is preliminary data.</text>
</comment>
<feature type="transmembrane region" description="Helical" evidence="1">
    <location>
        <begin position="38"/>
        <end position="59"/>
    </location>
</feature>
<accession>A0A545U438</accession>
<sequence length="521" mass="58131">MNNMASPITESDPVRAAQSDEIDLLGLFRSICRTWRHLFAAVIVVSVGYAGWVSLKVLVHKPSVNVNKAIKLTFVGVEKGIYPNGAPFQLADVIAPVIIQEVFERHNLLESGITVDEFRRSLNVEPYAPTYALIVDRYKMLLSNSKLTVPEVEALEKRLSAELAAAVSGAAMLTMSLDRFEVSPERAHQIVSDLPATWAQYSIANKGVLHLDIELASAKSIDRELINAVDYMVISDLLKEKTGLVETNIELLSEFDGAATLKDPDTGMGLADLKQALEDLRRYVIDDLMSPIRSLGLTRNRDLSLYYYEDKKQRLSEDIRLLQSQAELIRQAFEKYSSQPSPAGTNLPKDSGTFVGGGSAQLSAGALDKVLQMSSEGKAEEYRQELNRQWLETNLKAAGIQNQIDEVDRLIKALNGVGQSETSKVLRDEYLARAEHTLPKILDRISDYLDITQNIYQQVSRESVGINGKLYKPITNEPFIRAPYIDIKRTLLIWVALLFITAIIVVPTVMIRQALRNRSID</sequence>
<protein>
    <submittedName>
        <fullName evidence="2">Uncharacterized protein</fullName>
    </submittedName>
</protein>
<evidence type="ECO:0000313" key="2">
    <source>
        <dbReference type="EMBL" id="TQV84239.1"/>
    </source>
</evidence>
<gene>
    <name evidence="2" type="ORF">FKG94_06160</name>
</gene>